<evidence type="ECO:0000256" key="4">
    <source>
        <dbReference type="ARBA" id="ARBA00022793"/>
    </source>
</evidence>
<feature type="domain" description="Thiamine pyrophosphate enzyme N-terminal TPP-binding" evidence="9">
    <location>
        <begin position="8"/>
        <end position="118"/>
    </location>
</feature>
<keyword evidence="5" id="KW-0460">Magnesium</keyword>
<comment type="similarity">
    <text evidence="2">Belongs to the TPP enzyme family.</text>
</comment>
<dbReference type="InterPro" id="IPR012110">
    <property type="entry name" value="PDC/IPDC-like"/>
</dbReference>
<dbReference type="PANTHER" id="PTHR43452:SF30">
    <property type="entry name" value="PYRUVATE DECARBOXYLASE ISOZYME 1-RELATED"/>
    <property type="match status" value="1"/>
</dbReference>
<keyword evidence="6" id="KW-0786">Thiamine pyrophosphate</keyword>
<evidence type="ECO:0000259" key="9">
    <source>
        <dbReference type="Pfam" id="PF02776"/>
    </source>
</evidence>
<keyword evidence="4" id="KW-0210">Decarboxylase</keyword>
<sequence length="260" mass="28034">MSSNTKTMTVSQYLILRLKEIGIDDMFSVPGDFNLVFLDRVQDSGLINLIGDCNELNASYAADGYARVKGVGCIITTFGVGELSAVNGIAGSYSEMVPVVKITGTPNTKSQASGALLHHTLGNGDFRAFQKMFSHITVTNTTLLAHNAASEIDRVLTECVLKVRPVYISLPTDIVDVEITVDMKPLNLAPPANPEKTEAACIREIVKAVEAAKKPVIVADACAIRHHCEKELLELIEKTGLPYFTTPMGKGAVSESHPQF</sequence>
<feature type="non-terminal residue" evidence="10">
    <location>
        <position position="260"/>
    </location>
</feature>
<dbReference type="InterPro" id="IPR012001">
    <property type="entry name" value="Thiamin_PyroP_enz_TPP-bd_dom"/>
</dbReference>
<evidence type="ECO:0008006" key="12">
    <source>
        <dbReference type="Google" id="ProtNLM"/>
    </source>
</evidence>
<dbReference type="Pfam" id="PF00205">
    <property type="entry name" value="TPP_enzyme_M"/>
    <property type="match status" value="1"/>
</dbReference>
<dbReference type="Gene3D" id="3.40.50.970">
    <property type="match status" value="1"/>
</dbReference>
<dbReference type="EMBL" id="JASJQH010001868">
    <property type="protein sequence ID" value="KAK9760714.1"/>
    <property type="molecule type" value="Genomic_DNA"/>
</dbReference>
<evidence type="ECO:0000256" key="7">
    <source>
        <dbReference type="ARBA" id="ARBA00023239"/>
    </source>
</evidence>
<keyword evidence="11" id="KW-1185">Reference proteome</keyword>
<evidence type="ECO:0000256" key="1">
    <source>
        <dbReference type="ARBA" id="ARBA00001964"/>
    </source>
</evidence>
<accession>A0ABR2WGT0</accession>
<organism evidence="10 11">
    <name type="scientific">Basidiobolus ranarum</name>
    <dbReference type="NCBI Taxonomy" id="34480"/>
    <lineage>
        <taxon>Eukaryota</taxon>
        <taxon>Fungi</taxon>
        <taxon>Fungi incertae sedis</taxon>
        <taxon>Zoopagomycota</taxon>
        <taxon>Entomophthoromycotina</taxon>
        <taxon>Basidiobolomycetes</taxon>
        <taxon>Basidiobolales</taxon>
        <taxon>Basidiobolaceae</taxon>
        <taxon>Basidiobolus</taxon>
    </lineage>
</organism>
<dbReference type="PANTHER" id="PTHR43452">
    <property type="entry name" value="PYRUVATE DECARBOXYLASE"/>
    <property type="match status" value="1"/>
</dbReference>
<evidence type="ECO:0000313" key="11">
    <source>
        <dbReference type="Proteomes" id="UP001479436"/>
    </source>
</evidence>
<gene>
    <name evidence="10" type="ORF">K7432_014972</name>
</gene>
<protein>
    <recommendedName>
        <fullName evidence="12">Pyruvate decarboxylase</fullName>
    </recommendedName>
</protein>
<reference evidence="10 11" key="1">
    <citation type="submission" date="2023-04" db="EMBL/GenBank/DDBJ databases">
        <title>Genome of Basidiobolus ranarum AG-B5.</title>
        <authorList>
            <person name="Stajich J.E."/>
            <person name="Carter-House D."/>
            <person name="Gryganskyi A."/>
        </authorList>
    </citation>
    <scope>NUCLEOTIDE SEQUENCE [LARGE SCALE GENOMIC DNA]</scope>
    <source>
        <strain evidence="10 11">AG-B5</strain>
    </source>
</reference>
<proteinExistence type="inferred from homology"/>
<evidence type="ECO:0000256" key="2">
    <source>
        <dbReference type="ARBA" id="ARBA00007812"/>
    </source>
</evidence>
<evidence type="ECO:0000256" key="6">
    <source>
        <dbReference type="ARBA" id="ARBA00023052"/>
    </source>
</evidence>
<comment type="cofactor">
    <cofactor evidence="1">
        <name>thiamine diphosphate</name>
        <dbReference type="ChEBI" id="CHEBI:58937"/>
    </cofactor>
</comment>
<dbReference type="CDD" id="cd07038">
    <property type="entry name" value="TPP_PYR_PDC_IPDC_like"/>
    <property type="match status" value="1"/>
</dbReference>
<dbReference type="SUPFAM" id="SSF52467">
    <property type="entry name" value="DHS-like NAD/FAD-binding domain"/>
    <property type="match status" value="1"/>
</dbReference>
<dbReference type="Pfam" id="PF02776">
    <property type="entry name" value="TPP_enzyme_N"/>
    <property type="match status" value="1"/>
</dbReference>
<feature type="domain" description="Thiamine pyrophosphate enzyme central" evidence="8">
    <location>
        <begin position="202"/>
        <end position="260"/>
    </location>
</feature>
<name>A0ABR2WGT0_9FUNG</name>
<dbReference type="InterPro" id="IPR029035">
    <property type="entry name" value="DHS-like_NAD/FAD-binding_dom"/>
</dbReference>
<dbReference type="Proteomes" id="UP001479436">
    <property type="component" value="Unassembled WGS sequence"/>
</dbReference>
<evidence type="ECO:0000259" key="8">
    <source>
        <dbReference type="Pfam" id="PF00205"/>
    </source>
</evidence>
<comment type="caution">
    <text evidence="10">The sequence shown here is derived from an EMBL/GenBank/DDBJ whole genome shotgun (WGS) entry which is preliminary data.</text>
</comment>
<evidence type="ECO:0000313" key="10">
    <source>
        <dbReference type="EMBL" id="KAK9760714.1"/>
    </source>
</evidence>
<evidence type="ECO:0000256" key="3">
    <source>
        <dbReference type="ARBA" id="ARBA00022723"/>
    </source>
</evidence>
<dbReference type="SUPFAM" id="SSF52518">
    <property type="entry name" value="Thiamin diphosphate-binding fold (THDP-binding)"/>
    <property type="match status" value="1"/>
</dbReference>
<keyword evidence="7" id="KW-0456">Lyase</keyword>
<dbReference type="Gene3D" id="3.40.50.1220">
    <property type="entry name" value="TPP-binding domain"/>
    <property type="match status" value="1"/>
</dbReference>
<evidence type="ECO:0000256" key="5">
    <source>
        <dbReference type="ARBA" id="ARBA00022842"/>
    </source>
</evidence>
<dbReference type="InterPro" id="IPR012000">
    <property type="entry name" value="Thiamin_PyroP_enz_cen_dom"/>
</dbReference>
<keyword evidence="3" id="KW-0479">Metal-binding</keyword>
<dbReference type="InterPro" id="IPR047213">
    <property type="entry name" value="TPP_PYR_PDC_IPDC-like"/>
</dbReference>
<dbReference type="InterPro" id="IPR029061">
    <property type="entry name" value="THDP-binding"/>
</dbReference>